<accession>A0A7X9P104</accession>
<feature type="compositionally biased region" description="Low complexity" evidence="1">
    <location>
        <begin position="381"/>
        <end position="395"/>
    </location>
</feature>
<dbReference type="Pfam" id="PF07603">
    <property type="entry name" value="Lcl_C"/>
    <property type="match status" value="2"/>
</dbReference>
<comment type="caution">
    <text evidence="4">The sequence shown here is derived from an EMBL/GenBank/DDBJ whole genome shotgun (WGS) entry which is preliminary data.</text>
</comment>
<evidence type="ECO:0000256" key="1">
    <source>
        <dbReference type="SAM" id="MobiDB-lite"/>
    </source>
</evidence>
<dbReference type="PANTHER" id="PTHR35812:SF1">
    <property type="entry name" value="LIPOPROTEIN"/>
    <property type="match status" value="1"/>
</dbReference>
<organism evidence="4 5">
    <name type="scientific">Flammeovirga aprica JL-4</name>
    <dbReference type="NCBI Taxonomy" id="694437"/>
    <lineage>
        <taxon>Bacteria</taxon>
        <taxon>Pseudomonadati</taxon>
        <taxon>Bacteroidota</taxon>
        <taxon>Cytophagia</taxon>
        <taxon>Cytophagales</taxon>
        <taxon>Flammeovirgaceae</taxon>
        <taxon>Flammeovirga</taxon>
    </lineage>
</organism>
<feature type="region of interest" description="Disordered" evidence="1">
    <location>
        <begin position="354"/>
        <end position="433"/>
    </location>
</feature>
<keyword evidence="5" id="KW-1185">Reference proteome</keyword>
<evidence type="ECO:0000313" key="4">
    <source>
        <dbReference type="EMBL" id="NME67012.1"/>
    </source>
</evidence>
<reference evidence="4 5" key="1">
    <citation type="submission" date="2020-04" db="EMBL/GenBank/DDBJ databases">
        <title>Flammeovirga sp. SR4, a novel species isolated from seawater.</title>
        <authorList>
            <person name="Wang X."/>
        </authorList>
    </citation>
    <scope>NUCLEOTIDE SEQUENCE [LARGE SCALE GENOMIC DNA]</scope>
    <source>
        <strain evidence="4 5">ATCC 23126</strain>
    </source>
</reference>
<dbReference type="RefSeq" id="WP_169655028.1">
    <property type="nucleotide sequence ID" value="NZ_JABANE010000006.1"/>
</dbReference>
<gene>
    <name evidence="4" type="ORF">HHU12_03445</name>
</gene>
<keyword evidence="2" id="KW-0732">Signal</keyword>
<feature type="signal peptide" evidence="2">
    <location>
        <begin position="1"/>
        <end position="20"/>
    </location>
</feature>
<sequence length="446" mass="49788">MNKKYIILLMALSILGSAYTINRQSKDNLKYPIVGTNQSKAFDNKKEIKLPKEGDSFYGQNANFLGNTPKYKDNGDGTVTDLVTGLMWQKSLDHNGDGKIDVKDKLSYKDLLKQVKKENTGGYTDWRLPTIKELYSLIMFSGQDINPQAKSVNGNQPFINTDYFDFAYGDTDAGERLIDQQCATSTIYYGEQELVFGVNFADGRIKGYGKKLRNKEKLFGYFLVRGNADYGTNDFKDNGDGTISDINTGLMWMKADSKKGMNWEEALKYAQENTTGNHSDWRLPDAKELESIVDYERVAKNDDHPAIDPIFEISSIQNERGEKDFAFYWSNTTHERSGRNGGGTAVYVAFGKSLGNMPARPERGNGNGQRPMGPPPGGRPPQGQGQQGPPMRQNNSNQSPNWIDIHGAGSQRSDPKSGDSSKYKNGRGPQGDAIRINNYVRLVRNI</sequence>
<feature type="chain" id="PRO_5031550913" evidence="2">
    <location>
        <begin position="21"/>
        <end position="446"/>
    </location>
</feature>
<feature type="compositionally biased region" description="Basic and acidic residues" evidence="1">
    <location>
        <begin position="413"/>
        <end position="422"/>
    </location>
</feature>
<evidence type="ECO:0000259" key="3">
    <source>
        <dbReference type="Pfam" id="PF07603"/>
    </source>
</evidence>
<dbReference type="AlphaFoldDB" id="A0A7X9P104"/>
<dbReference type="EMBL" id="JABANE010000006">
    <property type="protein sequence ID" value="NME67012.1"/>
    <property type="molecule type" value="Genomic_DNA"/>
</dbReference>
<name>A0A7X9P104_9BACT</name>
<protein>
    <submittedName>
        <fullName evidence="4">DUF1566 domain-containing protein</fullName>
    </submittedName>
</protein>
<feature type="domain" description="Lcl C-terminal" evidence="3">
    <location>
        <begin position="77"/>
        <end position="210"/>
    </location>
</feature>
<dbReference type="InterPro" id="IPR011460">
    <property type="entry name" value="Lcl_C"/>
</dbReference>
<dbReference type="Proteomes" id="UP000576082">
    <property type="component" value="Unassembled WGS sequence"/>
</dbReference>
<feature type="domain" description="Lcl C-terminal" evidence="3">
    <location>
        <begin position="241"/>
        <end position="352"/>
    </location>
</feature>
<dbReference type="PANTHER" id="PTHR35812">
    <property type="entry name" value="LIPOPROTEIN"/>
    <property type="match status" value="1"/>
</dbReference>
<proteinExistence type="predicted"/>
<evidence type="ECO:0000256" key="2">
    <source>
        <dbReference type="SAM" id="SignalP"/>
    </source>
</evidence>
<evidence type="ECO:0000313" key="5">
    <source>
        <dbReference type="Proteomes" id="UP000576082"/>
    </source>
</evidence>